<dbReference type="CDD" id="cd01850">
    <property type="entry name" value="CDC_Septin"/>
    <property type="match status" value="1"/>
</dbReference>
<dbReference type="Proteomes" id="UP000774326">
    <property type="component" value="Unassembled WGS sequence"/>
</dbReference>
<evidence type="ECO:0000256" key="4">
    <source>
        <dbReference type="RuleBase" id="RU004560"/>
    </source>
</evidence>
<evidence type="ECO:0000259" key="6">
    <source>
        <dbReference type="PROSITE" id="PS51719"/>
    </source>
</evidence>
<dbReference type="PIRSF" id="PIRSF006698">
    <property type="entry name" value="Septin"/>
    <property type="match status" value="1"/>
</dbReference>
<keyword evidence="3 4" id="KW-0342">GTP-binding</keyword>
<evidence type="ECO:0000256" key="5">
    <source>
        <dbReference type="SAM" id="Coils"/>
    </source>
</evidence>
<comment type="subcellular location">
    <subcellularLocation>
        <location evidence="1">Bud neck</location>
    </subcellularLocation>
</comment>
<dbReference type="AlphaFoldDB" id="A0A9P8PMP6"/>
<dbReference type="PANTHER" id="PTHR18884">
    <property type="entry name" value="SEPTIN"/>
    <property type="match status" value="1"/>
</dbReference>
<dbReference type="GO" id="GO:0005935">
    <property type="term" value="C:cellular bud neck"/>
    <property type="evidence" value="ECO:0007669"/>
    <property type="project" value="UniProtKB-SubCell"/>
</dbReference>
<sequence length="365" mass="41746">MDSSTIRSPEEIRRLKIFKKGIDFTILIVGEEGLGKSSFINSLCQKQVLLKETENVNPSNSHLNPGLKIDKIHVNIVEENSTPISLDLILTPGFGDNIDNSFVTNRIVEYLEAQFDAVLSEEYKIQRNSHFKDGRPHVCLYFIRPTSKGLRELDIQIMKELSTRVNVIPVISKADSLTSEELILNKALILQDIKSNNIKVYDFAVDETDFETIDEFNFLKQNLPFAVSGSYEKKTINGNVCHVREYPWGTFKVEDVEHNDFTHLRNVLFGSHLQELKESTGSKIYEFYRRSKLVNGIPTSPIVKTRLNDYESTINSKLSLTHPAKPEAEEYVDPVEELLRKKMMIESYANEIKMLEAKIRQASLS</sequence>
<evidence type="ECO:0000256" key="2">
    <source>
        <dbReference type="ARBA" id="ARBA00022741"/>
    </source>
</evidence>
<dbReference type="Pfam" id="PF00735">
    <property type="entry name" value="Septin"/>
    <property type="match status" value="1"/>
</dbReference>
<keyword evidence="2 4" id="KW-0547">Nucleotide-binding</keyword>
<dbReference type="InterPro" id="IPR016491">
    <property type="entry name" value="Septin"/>
</dbReference>
<dbReference type="GO" id="GO:0031105">
    <property type="term" value="C:septin complex"/>
    <property type="evidence" value="ECO:0007669"/>
    <property type="project" value="UniProtKB-ARBA"/>
</dbReference>
<dbReference type="SUPFAM" id="SSF52540">
    <property type="entry name" value="P-loop containing nucleoside triphosphate hydrolases"/>
    <property type="match status" value="1"/>
</dbReference>
<dbReference type="Gene3D" id="3.40.50.300">
    <property type="entry name" value="P-loop containing nucleotide triphosphate hydrolases"/>
    <property type="match status" value="1"/>
</dbReference>
<proteinExistence type="inferred from homology"/>
<reference evidence="7" key="1">
    <citation type="journal article" date="2021" name="Open Biol.">
        <title>Shared evolutionary footprints suggest mitochondrial oxidative damage underlies multiple complex I losses in fungi.</title>
        <authorList>
            <person name="Schikora-Tamarit M.A."/>
            <person name="Marcet-Houben M."/>
            <person name="Nosek J."/>
            <person name="Gabaldon T."/>
        </authorList>
    </citation>
    <scope>NUCLEOTIDE SEQUENCE</scope>
    <source>
        <strain evidence="7">CBS2887</strain>
    </source>
</reference>
<evidence type="ECO:0000256" key="1">
    <source>
        <dbReference type="ARBA" id="ARBA00004266"/>
    </source>
</evidence>
<accession>A0A9P8PMP6</accession>
<reference evidence="7" key="2">
    <citation type="submission" date="2021-01" db="EMBL/GenBank/DDBJ databases">
        <authorList>
            <person name="Schikora-Tamarit M.A."/>
        </authorList>
    </citation>
    <scope>NUCLEOTIDE SEQUENCE</scope>
    <source>
        <strain evidence="7">CBS2887</strain>
    </source>
</reference>
<dbReference type="InterPro" id="IPR030379">
    <property type="entry name" value="G_SEPTIN_dom"/>
</dbReference>
<evidence type="ECO:0000313" key="7">
    <source>
        <dbReference type="EMBL" id="KAH3674963.1"/>
    </source>
</evidence>
<dbReference type="PROSITE" id="PS51719">
    <property type="entry name" value="G_SEPTIN"/>
    <property type="match status" value="1"/>
</dbReference>
<dbReference type="InterPro" id="IPR027417">
    <property type="entry name" value="P-loop_NTPase"/>
</dbReference>
<organism evidence="7 8">
    <name type="scientific">Wickerhamomyces pijperi</name>
    <name type="common">Yeast</name>
    <name type="synonym">Pichia pijperi</name>
    <dbReference type="NCBI Taxonomy" id="599730"/>
    <lineage>
        <taxon>Eukaryota</taxon>
        <taxon>Fungi</taxon>
        <taxon>Dikarya</taxon>
        <taxon>Ascomycota</taxon>
        <taxon>Saccharomycotina</taxon>
        <taxon>Saccharomycetes</taxon>
        <taxon>Phaffomycetales</taxon>
        <taxon>Wickerhamomycetaceae</taxon>
        <taxon>Wickerhamomyces</taxon>
    </lineage>
</organism>
<dbReference type="GO" id="GO:0005525">
    <property type="term" value="F:GTP binding"/>
    <property type="evidence" value="ECO:0007669"/>
    <property type="project" value="UniProtKB-KW"/>
</dbReference>
<keyword evidence="5" id="KW-0175">Coiled coil</keyword>
<evidence type="ECO:0000313" key="8">
    <source>
        <dbReference type="Proteomes" id="UP000774326"/>
    </source>
</evidence>
<dbReference type="OrthoDB" id="416553at2759"/>
<comment type="similarity">
    <text evidence="4">Belongs to the TRAFAC class TrmE-Era-EngA-EngB-Septin-like GTPase superfamily. Septin GTPase family.</text>
</comment>
<name>A0A9P8PMP6_WICPI</name>
<dbReference type="EMBL" id="JAEUBG010005439">
    <property type="protein sequence ID" value="KAH3674963.1"/>
    <property type="molecule type" value="Genomic_DNA"/>
</dbReference>
<keyword evidence="8" id="KW-1185">Reference proteome</keyword>
<comment type="caution">
    <text evidence="7">The sequence shown here is derived from an EMBL/GenBank/DDBJ whole genome shotgun (WGS) entry which is preliminary data.</text>
</comment>
<protein>
    <recommendedName>
        <fullName evidence="6">Septin-type G domain-containing protein</fullName>
    </recommendedName>
</protein>
<gene>
    <name evidence="7" type="ORF">WICPIJ_009408</name>
</gene>
<evidence type="ECO:0000256" key="3">
    <source>
        <dbReference type="ARBA" id="ARBA00023134"/>
    </source>
</evidence>
<feature type="coiled-coil region" evidence="5">
    <location>
        <begin position="338"/>
        <end position="365"/>
    </location>
</feature>
<feature type="domain" description="Septin-type G" evidence="6">
    <location>
        <begin position="20"/>
        <end position="295"/>
    </location>
</feature>